<evidence type="ECO:0000313" key="1">
    <source>
        <dbReference type="Proteomes" id="UP000887565"/>
    </source>
</evidence>
<organism evidence="1 2">
    <name type="scientific">Romanomermis culicivorax</name>
    <name type="common">Nematode worm</name>
    <dbReference type="NCBI Taxonomy" id="13658"/>
    <lineage>
        <taxon>Eukaryota</taxon>
        <taxon>Metazoa</taxon>
        <taxon>Ecdysozoa</taxon>
        <taxon>Nematoda</taxon>
        <taxon>Enoplea</taxon>
        <taxon>Dorylaimia</taxon>
        <taxon>Mermithida</taxon>
        <taxon>Mermithoidea</taxon>
        <taxon>Mermithidae</taxon>
        <taxon>Romanomermis</taxon>
    </lineage>
</organism>
<sequence>MIENDEFDNAILDEKLDKIENCQILALIYDPKNNPNLIIISTNEIKNLKIEIKNNDKNFNQILNLMKKKQNIIVVYNLKLLIFEFYENLKIDISQESRDLNWFCVETALWMLDFRLDLDKGNRRSEKGKNENEKYKKMIKLKKEKKTNFKERKL</sequence>
<dbReference type="Proteomes" id="UP000887565">
    <property type="component" value="Unplaced"/>
</dbReference>
<name>A0A915K742_ROMCU</name>
<keyword evidence="1" id="KW-1185">Reference proteome</keyword>
<proteinExistence type="predicted"/>
<evidence type="ECO:0000313" key="2">
    <source>
        <dbReference type="WBParaSite" id="nRc.2.0.1.t33712-RA"/>
    </source>
</evidence>
<dbReference type="AlphaFoldDB" id="A0A915K742"/>
<accession>A0A915K742</accession>
<reference evidence="2" key="1">
    <citation type="submission" date="2022-11" db="UniProtKB">
        <authorList>
            <consortium name="WormBaseParasite"/>
        </authorList>
    </citation>
    <scope>IDENTIFICATION</scope>
</reference>
<protein>
    <submittedName>
        <fullName evidence="2">Uncharacterized protein</fullName>
    </submittedName>
</protein>
<dbReference type="WBParaSite" id="nRc.2.0.1.t33712-RA">
    <property type="protein sequence ID" value="nRc.2.0.1.t33712-RA"/>
    <property type="gene ID" value="nRc.2.0.1.g33712"/>
</dbReference>